<keyword evidence="5" id="KW-0802">TPR repeat</keyword>
<dbReference type="GO" id="GO:0016757">
    <property type="term" value="F:glycosyltransferase activity"/>
    <property type="evidence" value="ECO:0007669"/>
    <property type="project" value="UniProtKB-KW"/>
</dbReference>
<dbReference type="PANTHER" id="PTHR44835">
    <property type="entry name" value="UDP-N-ACETYLGLUCOSAMINE--PEPTIDE N-ACETYLGLUCOSAMINYLTRANSFERASE SPINDLY-RELATED"/>
    <property type="match status" value="1"/>
</dbReference>
<gene>
    <name evidence="7" type="ORF">CCC_00285</name>
</gene>
<dbReference type="Gene3D" id="3.40.50.2000">
    <property type="entry name" value="Glycogen Phosphorylase B"/>
    <property type="match status" value="1"/>
</dbReference>
<evidence type="ECO:0000313" key="8">
    <source>
        <dbReference type="Proteomes" id="UP000031971"/>
    </source>
</evidence>
<dbReference type="Gene3D" id="1.25.40.10">
    <property type="entry name" value="Tetratricopeptide repeat domain"/>
    <property type="match status" value="1"/>
</dbReference>
<dbReference type="AlphaFoldDB" id="A0A0C2YBV5"/>
<keyword evidence="8" id="KW-1185">Reference proteome</keyword>
<dbReference type="EMBL" id="JXSL01000030">
    <property type="protein sequence ID" value="KIL97224.1"/>
    <property type="molecule type" value="Genomic_DNA"/>
</dbReference>
<dbReference type="InterPro" id="IPR011990">
    <property type="entry name" value="TPR-like_helical_dom_sf"/>
</dbReference>
<reference evidence="7 8" key="1">
    <citation type="submission" date="2015-01" db="EMBL/GenBank/DDBJ databases">
        <title>Genome Sequence of Magnetospirillum magnetotacticum Strain MS-1.</title>
        <authorList>
            <person name="Marinov G.K."/>
            <person name="Smalley M.D."/>
            <person name="DeSalvo G."/>
        </authorList>
    </citation>
    <scope>NUCLEOTIDE SEQUENCE [LARGE SCALE GENOMIC DNA]</scope>
    <source>
        <strain evidence="7 8">MS-1</strain>
    </source>
</reference>
<comment type="pathway">
    <text evidence="1">Protein modification; protein glycosylation.</text>
</comment>
<protein>
    <submittedName>
        <fullName evidence="7">TPR domain protein putative component of TonB system</fullName>
    </submittedName>
</protein>
<name>A0A0C2YBV5_PARME</name>
<evidence type="ECO:0000259" key="6">
    <source>
        <dbReference type="Pfam" id="PF13844"/>
    </source>
</evidence>
<sequence>MTDEITADIQALSGMIENELSEEILEYCRRRLGEGSTNPYVFLAMGMISFYSGDPGLAIQLMERGLTHNPDCRELVDGLAAVCTRIGRLTDGLYYGKLAVCLKPRPDAAALLPNNMASYMEAIRNVNISHHATNAEAALQLGMLDEALLQAQKHLRVHSDDVDCMMVAARTLLALGRPSAASAMLRAALHHKPADPWLHALMGEALMGEVRHSAALAHQKLAWDLSEGDEKLRAHLAGTLVFQSDLCRPAANAIIDAYLAEREAPLRRVKADIDADTTLFGVMWDQVYDSPLIQCVAPVTRNIPNVVLYGLNPRQDHMSEVMRSAAMRPRQSTNIDDATLGRIVGGDKIGCLINLCAPADHARFPVFKGERVPLVVHWVTWPVCDRIPGAALVISDAETLEIDARNYGPDQVLEVSRLLAFDFPKSLGAEDEILDLPRNTRGFAMFGVHGDPARFNDASVALWSRVLCAVPGSRLLIGGRDTWEEELTDWALAAFAEYGVANRVHFQEPVEQAGMSAARAFNHMVDVVLDTVPVTGAAETATDLWMGVPVVTLRSDCRAGRVGASILRAAGCDQWIAGSEAEYVEKAATLAMDPRLGAIRAELRDRVLASSLATPETLGTEIAMKLDTILARRRARS</sequence>
<keyword evidence="4" id="KW-0677">Repeat</keyword>
<dbReference type="Gene3D" id="3.40.50.11380">
    <property type="match status" value="1"/>
</dbReference>
<evidence type="ECO:0000256" key="1">
    <source>
        <dbReference type="ARBA" id="ARBA00004922"/>
    </source>
</evidence>
<keyword evidence="3" id="KW-0808">Transferase</keyword>
<organism evidence="7 8">
    <name type="scientific">Paramagnetospirillum magnetotacticum MS-1</name>
    <dbReference type="NCBI Taxonomy" id="272627"/>
    <lineage>
        <taxon>Bacteria</taxon>
        <taxon>Pseudomonadati</taxon>
        <taxon>Pseudomonadota</taxon>
        <taxon>Alphaproteobacteria</taxon>
        <taxon>Rhodospirillales</taxon>
        <taxon>Magnetospirillaceae</taxon>
        <taxon>Paramagnetospirillum</taxon>
    </lineage>
</organism>
<dbReference type="STRING" id="272627.CCC_00285"/>
<keyword evidence="2" id="KW-0328">Glycosyltransferase</keyword>
<evidence type="ECO:0000256" key="3">
    <source>
        <dbReference type="ARBA" id="ARBA00022679"/>
    </source>
</evidence>
<accession>A0A0C2YBV5</accession>
<dbReference type="InterPro" id="IPR029489">
    <property type="entry name" value="OGT/SEC/SPY_C"/>
</dbReference>
<dbReference type="SUPFAM" id="SSF48452">
    <property type="entry name" value="TPR-like"/>
    <property type="match status" value="1"/>
</dbReference>
<evidence type="ECO:0000256" key="2">
    <source>
        <dbReference type="ARBA" id="ARBA00022676"/>
    </source>
</evidence>
<dbReference type="RefSeq" id="WP_041041865.1">
    <property type="nucleotide sequence ID" value="NZ_JXSL01000030.1"/>
</dbReference>
<feature type="domain" description="O-GlcNAc transferase C-terminal" evidence="6">
    <location>
        <begin position="509"/>
        <end position="612"/>
    </location>
</feature>
<dbReference type="OrthoDB" id="7314762at2"/>
<evidence type="ECO:0000256" key="4">
    <source>
        <dbReference type="ARBA" id="ARBA00022737"/>
    </source>
</evidence>
<dbReference type="Proteomes" id="UP000031971">
    <property type="component" value="Unassembled WGS sequence"/>
</dbReference>
<evidence type="ECO:0000256" key="5">
    <source>
        <dbReference type="ARBA" id="ARBA00022803"/>
    </source>
</evidence>
<comment type="caution">
    <text evidence="7">The sequence shown here is derived from an EMBL/GenBank/DDBJ whole genome shotgun (WGS) entry which is preliminary data.</text>
</comment>
<dbReference type="PANTHER" id="PTHR44835:SF1">
    <property type="entry name" value="PROTEIN O-GLCNAC TRANSFERASE"/>
    <property type="match status" value="1"/>
</dbReference>
<proteinExistence type="predicted"/>
<dbReference type="InterPro" id="IPR051939">
    <property type="entry name" value="Glycosyltr_41/O-GlcNAc_trsf"/>
</dbReference>
<evidence type="ECO:0000313" key="7">
    <source>
        <dbReference type="EMBL" id="KIL97224.1"/>
    </source>
</evidence>
<dbReference type="Pfam" id="PF13844">
    <property type="entry name" value="Glyco_transf_41"/>
    <property type="match status" value="1"/>
</dbReference>